<dbReference type="GO" id="GO:0017116">
    <property type="term" value="F:single-stranded DNA helicase activity"/>
    <property type="evidence" value="ECO:0007669"/>
    <property type="project" value="TreeGrafter"/>
</dbReference>
<dbReference type="EMBL" id="ADFV01121257">
    <property type="status" value="NOT_ANNOTATED_CDS"/>
    <property type="molecule type" value="Genomic_DNA"/>
</dbReference>
<dbReference type="CDD" id="cd17753">
    <property type="entry name" value="MCM2"/>
    <property type="match status" value="1"/>
</dbReference>
<dbReference type="Pfam" id="PF17207">
    <property type="entry name" value="MCM_OB"/>
    <property type="match status" value="1"/>
</dbReference>
<keyword evidence="7" id="KW-0235">DNA replication</keyword>
<keyword evidence="8" id="KW-0479">Metal-binding</keyword>
<dbReference type="GeneTree" id="ENSGT01150000286951"/>
<dbReference type="EMBL" id="ADFV01121258">
    <property type="status" value="NOT_ANNOTATED_CDS"/>
    <property type="molecule type" value="Genomic_DNA"/>
</dbReference>
<reference evidence="21" key="3">
    <citation type="submission" date="2025-09" db="UniProtKB">
        <authorList>
            <consortium name="Ensembl"/>
        </authorList>
    </citation>
    <scope>IDENTIFICATION</scope>
</reference>
<dbReference type="GO" id="GO:0071353">
    <property type="term" value="P:cellular response to interleukin-4"/>
    <property type="evidence" value="ECO:0007669"/>
    <property type="project" value="Ensembl"/>
</dbReference>
<evidence type="ECO:0000256" key="13">
    <source>
        <dbReference type="ARBA" id="ARBA00022833"/>
    </source>
</evidence>
<dbReference type="PANTHER" id="PTHR11630:SF44">
    <property type="entry name" value="DNA REPLICATION LICENSING FACTOR MCM2"/>
    <property type="match status" value="1"/>
</dbReference>
<feature type="compositionally biased region" description="Polar residues" evidence="19">
    <location>
        <begin position="1"/>
        <end position="15"/>
    </location>
</feature>
<dbReference type="GO" id="GO:0006334">
    <property type="term" value="P:nucleosome assembly"/>
    <property type="evidence" value="ECO:0007669"/>
    <property type="project" value="Ensembl"/>
</dbReference>
<keyword evidence="6" id="KW-0158">Chromosome</keyword>
<dbReference type="GO" id="GO:0042393">
    <property type="term" value="F:histone binding"/>
    <property type="evidence" value="ECO:0007669"/>
    <property type="project" value="Ensembl"/>
</dbReference>
<dbReference type="EMBL" id="ADFV01121256">
    <property type="status" value="NOT_ANNOTATED_CDS"/>
    <property type="molecule type" value="Genomic_DNA"/>
</dbReference>
<dbReference type="InterPro" id="IPR018525">
    <property type="entry name" value="MCM_CS"/>
</dbReference>
<dbReference type="Gene3D" id="3.40.50.300">
    <property type="entry name" value="P-loop containing nucleotide triphosphate hydrolases"/>
    <property type="match status" value="1"/>
</dbReference>
<evidence type="ECO:0000259" key="20">
    <source>
        <dbReference type="PROSITE" id="PS50051"/>
    </source>
</evidence>
<dbReference type="OMA" id="TYERVTT"/>
<dbReference type="GO" id="GO:0043138">
    <property type="term" value="F:3'-5' DNA helicase activity"/>
    <property type="evidence" value="ECO:0007669"/>
    <property type="project" value="TreeGrafter"/>
</dbReference>
<gene>
    <name evidence="21" type="primary">MCM2</name>
</gene>
<keyword evidence="9" id="KW-0547">Nucleotide-binding</keyword>
<dbReference type="InterPro" id="IPR059098">
    <property type="entry name" value="WHD_MCM2"/>
</dbReference>
<dbReference type="PROSITE" id="PS00847">
    <property type="entry name" value="MCM_1"/>
    <property type="match status" value="1"/>
</dbReference>
<dbReference type="GO" id="GO:1902975">
    <property type="term" value="P:mitotic DNA replication initiation"/>
    <property type="evidence" value="ECO:0007669"/>
    <property type="project" value="TreeGrafter"/>
</dbReference>
<dbReference type="InterPro" id="IPR012340">
    <property type="entry name" value="NA-bd_OB-fold"/>
</dbReference>
<evidence type="ECO:0000256" key="5">
    <source>
        <dbReference type="ARBA" id="ARBA00018925"/>
    </source>
</evidence>
<dbReference type="GO" id="GO:0019899">
    <property type="term" value="F:enzyme binding"/>
    <property type="evidence" value="ECO:0007669"/>
    <property type="project" value="Ensembl"/>
</dbReference>
<dbReference type="GO" id="GO:0005524">
    <property type="term" value="F:ATP binding"/>
    <property type="evidence" value="ECO:0007669"/>
    <property type="project" value="UniProtKB-KW"/>
</dbReference>
<dbReference type="GO" id="GO:0016887">
    <property type="term" value="F:ATP hydrolysis activity"/>
    <property type="evidence" value="ECO:0007669"/>
    <property type="project" value="RHEA"/>
</dbReference>
<evidence type="ECO:0000256" key="8">
    <source>
        <dbReference type="ARBA" id="ARBA00022723"/>
    </source>
</evidence>
<dbReference type="SUPFAM" id="SSF52540">
    <property type="entry name" value="P-loop containing nucleoside triphosphate hydrolases"/>
    <property type="match status" value="1"/>
</dbReference>
<dbReference type="GO" id="GO:0003688">
    <property type="term" value="F:DNA replication origin binding"/>
    <property type="evidence" value="ECO:0007669"/>
    <property type="project" value="Ensembl"/>
</dbReference>
<dbReference type="InterPro" id="IPR041562">
    <property type="entry name" value="MCM_lid"/>
</dbReference>
<evidence type="ECO:0000256" key="3">
    <source>
        <dbReference type="ARBA" id="ARBA00008010"/>
    </source>
</evidence>
<evidence type="ECO:0000256" key="6">
    <source>
        <dbReference type="ARBA" id="ARBA00022454"/>
    </source>
</evidence>
<dbReference type="Ensembl" id="ENSNLET00000018031.3">
    <property type="protein sequence ID" value="ENSNLEP00000017168.2"/>
    <property type="gene ID" value="ENSNLEG00000014125.3"/>
</dbReference>
<dbReference type="EC" id="3.6.4.12" evidence="4"/>
<dbReference type="GO" id="GO:0000727">
    <property type="term" value="P:double-strand break repair via break-induced replication"/>
    <property type="evidence" value="ECO:0007669"/>
    <property type="project" value="TreeGrafter"/>
</dbReference>
<dbReference type="InterPro" id="IPR027417">
    <property type="entry name" value="P-loop_NTPase"/>
</dbReference>
<dbReference type="FunCoup" id="G1RV91">
    <property type="interactions" value="2503"/>
</dbReference>
<keyword evidence="13" id="KW-0862">Zinc</keyword>
<dbReference type="Pfam" id="PF00493">
    <property type="entry name" value="MCM"/>
    <property type="match status" value="1"/>
</dbReference>
<evidence type="ECO:0000256" key="7">
    <source>
        <dbReference type="ARBA" id="ARBA00022705"/>
    </source>
</evidence>
<keyword evidence="10" id="KW-0863">Zinc-finger</keyword>
<dbReference type="Pfam" id="PF23669">
    <property type="entry name" value="WHD_MCM2"/>
    <property type="match status" value="1"/>
</dbReference>
<dbReference type="InterPro" id="IPR027925">
    <property type="entry name" value="MCM_N"/>
</dbReference>
<keyword evidence="15" id="KW-0238">DNA-binding</keyword>
<keyword evidence="12" id="KW-0347">Helicase</keyword>
<feature type="domain" description="MCM C-terminal AAA(+) ATPase" evidence="20">
    <location>
        <begin position="380"/>
        <end position="586"/>
    </location>
</feature>
<evidence type="ECO:0000256" key="11">
    <source>
        <dbReference type="ARBA" id="ARBA00022801"/>
    </source>
</evidence>
<evidence type="ECO:0000256" key="10">
    <source>
        <dbReference type="ARBA" id="ARBA00022771"/>
    </source>
</evidence>
<evidence type="ECO:0000256" key="18">
    <source>
        <dbReference type="ARBA" id="ARBA00048432"/>
    </source>
</evidence>
<dbReference type="Gene3D" id="2.40.50.140">
    <property type="entry name" value="Nucleic acid-binding proteins"/>
    <property type="match status" value="1"/>
</dbReference>
<keyword evidence="14" id="KW-0067">ATP-binding</keyword>
<dbReference type="eggNOG" id="KOG0477">
    <property type="taxonomic scope" value="Eukaryota"/>
</dbReference>
<feature type="region of interest" description="Disordered" evidence="19">
    <location>
        <begin position="1"/>
        <end position="69"/>
    </location>
</feature>
<feature type="region of interest" description="Disordered" evidence="19">
    <location>
        <begin position="593"/>
        <end position="612"/>
    </location>
</feature>
<dbReference type="Pfam" id="PF14551">
    <property type="entry name" value="MCM_N"/>
    <property type="match status" value="1"/>
</dbReference>
<dbReference type="PANTHER" id="PTHR11630">
    <property type="entry name" value="DNA REPLICATION LICENSING FACTOR MCM FAMILY MEMBER"/>
    <property type="match status" value="1"/>
</dbReference>
<keyword evidence="16" id="KW-0539">Nucleus</keyword>
<evidence type="ECO:0000313" key="22">
    <source>
        <dbReference type="Proteomes" id="UP000001073"/>
    </source>
</evidence>
<keyword evidence="22" id="KW-1185">Reference proteome</keyword>
<dbReference type="STRING" id="61853.ENSNLEP00000017168"/>
<evidence type="ECO:0000256" key="17">
    <source>
        <dbReference type="ARBA" id="ARBA00023306"/>
    </source>
</evidence>
<dbReference type="Gene3D" id="2.20.28.10">
    <property type="match status" value="1"/>
</dbReference>
<dbReference type="InterPro" id="IPR033762">
    <property type="entry name" value="MCM_OB"/>
</dbReference>
<protein>
    <recommendedName>
        <fullName evidence="5">DNA replication licensing factor MCM2</fullName>
        <ecNumber evidence="4">3.6.4.12</ecNumber>
    </recommendedName>
</protein>
<dbReference type="EMBL" id="ADFV01121260">
    <property type="status" value="NOT_ANNOTATED_CDS"/>
    <property type="molecule type" value="Genomic_DNA"/>
</dbReference>
<dbReference type="PRINTS" id="PR01657">
    <property type="entry name" value="MCMFAMILY"/>
</dbReference>
<proteinExistence type="inferred from homology"/>
<dbReference type="HOGENOM" id="CLU_000995_6_0_1"/>
<dbReference type="Proteomes" id="UP000001073">
    <property type="component" value="Chromosome 21"/>
</dbReference>
<dbReference type="PRINTS" id="PR01658">
    <property type="entry name" value="MCMPROTEIN2"/>
</dbReference>
<dbReference type="InterPro" id="IPR001208">
    <property type="entry name" value="MCM_dom"/>
</dbReference>
<evidence type="ECO:0000256" key="19">
    <source>
        <dbReference type="SAM" id="MobiDB-lite"/>
    </source>
</evidence>
<dbReference type="PROSITE" id="PS50051">
    <property type="entry name" value="MCM_2"/>
    <property type="match status" value="1"/>
</dbReference>
<evidence type="ECO:0000256" key="2">
    <source>
        <dbReference type="ARBA" id="ARBA00004286"/>
    </source>
</evidence>
<dbReference type="GO" id="GO:0005664">
    <property type="term" value="C:nuclear origin of replication recognition complex"/>
    <property type="evidence" value="ECO:0007669"/>
    <property type="project" value="Ensembl"/>
</dbReference>
<evidence type="ECO:0000256" key="12">
    <source>
        <dbReference type="ARBA" id="ARBA00022806"/>
    </source>
</evidence>
<comment type="subcellular location">
    <subcellularLocation>
        <location evidence="2">Chromosome</location>
    </subcellularLocation>
    <subcellularLocation>
        <location evidence="1">Nucleus</location>
    </subcellularLocation>
</comment>
<evidence type="ECO:0000256" key="9">
    <source>
        <dbReference type="ARBA" id="ARBA00022741"/>
    </source>
</evidence>
<dbReference type="SMART" id="SM00350">
    <property type="entry name" value="MCM"/>
    <property type="match status" value="1"/>
</dbReference>
<evidence type="ECO:0000256" key="15">
    <source>
        <dbReference type="ARBA" id="ARBA00023125"/>
    </source>
</evidence>
<dbReference type="GO" id="GO:0042555">
    <property type="term" value="C:MCM complex"/>
    <property type="evidence" value="ECO:0007669"/>
    <property type="project" value="Ensembl"/>
</dbReference>
<dbReference type="InterPro" id="IPR031327">
    <property type="entry name" value="MCM"/>
</dbReference>
<reference evidence="21" key="2">
    <citation type="submission" date="2025-08" db="UniProtKB">
        <authorList>
            <consortium name="Ensembl"/>
        </authorList>
    </citation>
    <scope>IDENTIFICATION</scope>
</reference>
<evidence type="ECO:0000256" key="16">
    <source>
        <dbReference type="ARBA" id="ARBA00023242"/>
    </source>
</evidence>
<dbReference type="SUPFAM" id="SSF50249">
    <property type="entry name" value="Nucleic acid-binding proteins"/>
    <property type="match status" value="1"/>
</dbReference>
<evidence type="ECO:0000256" key="14">
    <source>
        <dbReference type="ARBA" id="ARBA00022840"/>
    </source>
</evidence>
<dbReference type="InterPro" id="IPR008045">
    <property type="entry name" value="MCM2"/>
</dbReference>
<keyword evidence="11" id="KW-0378">Hydrolase</keyword>
<comment type="similarity">
    <text evidence="3">Belongs to the MCM family.</text>
</comment>
<dbReference type="EMBL" id="ADFV01121261">
    <property type="status" value="NOT_ANNOTATED_CDS"/>
    <property type="molecule type" value="Genomic_DNA"/>
</dbReference>
<evidence type="ECO:0000256" key="1">
    <source>
        <dbReference type="ARBA" id="ARBA00004123"/>
    </source>
</evidence>
<dbReference type="GO" id="GO:0003697">
    <property type="term" value="F:single-stranded DNA binding"/>
    <property type="evidence" value="ECO:0007669"/>
    <property type="project" value="TreeGrafter"/>
</dbReference>
<dbReference type="GO" id="GO:0008270">
    <property type="term" value="F:zinc ion binding"/>
    <property type="evidence" value="ECO:0007669"/>
    <property type="project" value="UniProtKB-KW"/>
</dbReference>
<organism evidence="21 22">
    <name type="scientific">Nomascus leucogenys</name>
    <name type="common">Northern white-cheeked gibbon</name>
    <name type="synonym">Hylobates leucogenys</name>
    <dbReference type="NCBI Taxonomy" id="61853"/>
    <lineage>
        <taxon>Eukaryota</taxon>
        <taxon>Metazoa</taxon>
        <taxon>Chordata</taxon>
        <taxon>Craniata</taxon>
        <taxon>Vertebrata</taxon>
        <taxon>Euteleostomi</taxon>
        <taxon>Mammalia</taxon>
        <taxon>Eutheria</taxon>
        <taxon>Euarchontoglires</taxon>
        <taxon>Primates</taxon>
        <taxon>Haplorrhini</taxon>
        <taxon>Catarrhini</taxon>
        <taxon>Hylobatidae</taxon>
        <taxon>Nomascus</taxon>
    </lineage>
</organism>
<dbReference type="InParanoid" id="G1RV91"/>
<dbReference type="AlphaFoldDB" id="G1RV91"/>
<evidence type="ECO:0000256" key="4">
    <source>
        <dbReference type="ARBA" id="ARBA00012551"/>
    </source>
</evidence>
<reference evidence="21 22" key="1">
    <citation type="submission" date="2012-10" db="EMBL/GenBank/DDBJ databases">
        <authorList>
            <consortium name="Gibbon Genome Sequencing Consortium"/>
        </authorList>
    </citation>
    <scope>NUCLEOTIDE SEQUENCE [LARGE SCALE GENOMIC DNA]</scope>
</reference>
<comment type="catalytic activity">
    <reaction evidence="18">
        <text>ATP + H2O = ADP + phosphate + H(+)</text>
        <dbReference type="Rhea" id="RHEA:13065"/>
        <dbReference type="ChEBI" id="CHEBI:15377"/>
        <dbReference type="ChEBI" id="CHEBI:15378"/>
        <dbReference type="ChEBI" id="CHEBI:30616"/>
        <dbReference type="ChEBI" id="CHEBI:43474"/>
        <dbReference type="ChEBI" id="CHEBI:456216"/>
        <dbReference type="EC" id="3.6.4.12"/>
    </reaction>
    <physiologicalReaction direction="left-to-right" evidence="18">
        <dbReference type="Rhea" id="RHEA:13066"/>
    </physiologicalReaction>
</comment>
<name>G1RV91_NOMLE</name>
<dbReference type="Pfam" id="PF17855">
    <property type="entry name" value="MCM_lid"/>
    <property type="match status" value="1"/>
</dbReference>
<evidence type="ECO:0000313" key="21">
    <source>
        <dbReference type="Ensembl" id="ENSNLEP00000017168.2"/>
    </source>
</evidence>
<sequence>MQESSESFTMASSPAQRRRGNDPLTSSPGRSSRRTDALTSSPGRDLPPFEDESEGLLGTEGPLEEEEDGEELIGDGMERPQTQQIVLQRAHCVSGGLALGAGESCPQGSSTCQHVAEFPSILRLHRPSYGQILFLFIHWRSFLKNRESLVVNYEDLAAREHVLAYFLPEAPAELLQIFDEAALEVVLAMYPKYDRITNHIHVRISHLPLVEELRSLRQLHLNQLIRTSGVVTSCTGVLPQLSMVKYNCNKCNFVLGPFCQSQNQEVKPGSCPECQSAGPFEVNMEEVREDTGKAARRWAPTPPVAPGLGSDFLAPPFPQELTGIYHNNYDGSLNTANGFPVFATVILANHVAKKDNKVAVGELTDEDVKMITSLSKDQQIGEKIFASIAPSIYGHEDIKRGLALALFGGEPKNPGGKHKVRGDINVLLCGDPGTAKSQFLKYVEKVSSRAIFTTGQGASAVGLTAYVQQHPVSREWTLEAGALVLADRGVCLIDEFDKMNDQDRTSIHEAMEQQSISISKAGIVTSLQARCTLIAAANPIGGRYDPSLTFSENVDLTEPIISRFDILCVVRDTVDPVQDEMLARFVVGSHVRHHPSNKEEEGLANGSAAEPAMPNTYGVEPLPQEVLKKYIIYAKERVHPKLNQMDQDKVAKMYSDLRKESMVRAQAEPGSAILQAMGMPSPCRLLGSGCLTEAFFLQTFARYLSFRRDNNELLLFILKQLVAEQVTYQRNRFGAQQDTIEVPEKDLVDKARQINIHNLSAFYDSELFRMNKFSHDLKRKMILQQF</sequence>
<keyword evidence="17" id="KW-0131">Cell cycle</keyword>
<dbReference type="EMBL" id="ADFV01121259">
    <property type="status" value="NOT_ANNOTATED_CDS"/>
    <property type="molecule type" value="Genomic_DNA"/>
</dbReference>
<accession>G1RV91</accession>
<dbReference type="Gene3D" id="3.30.1640.10">
    <property type="entry name" value="mini-chromosome maintenance (MCM) complex, chain A, domain 1"/>
    <property type="match status" value="1"/>
</dbReference>